<keyword evidence="1" id="KW-0808">Transferase</keyword>
<dbReference type="GO" id="GO:0008194">
    <property type="term" value="F:UDP-glycosyltransferase activity"/>
    <property type="evidence" value="ECO:0007669"/>
    <property type="project" value="InterPro"/>
</dbReference>
<feature type="non-terminal residue" evidence="2">
    <location>
        <position position="363"/>
    </location>
</feature>
<proteinExistence type="predicted"/>
<dbReference type="PANTHER" id="PTHR48045">
    <property type="entry name" value="UDP-GLYCOSYLTRANSFERASE 72B1"/>
    <property type="match status" value="1"/>
</dbReference>
<accession>A0AAD5G3N5</accession>
<dbReference type="PANTHER" id="PTHR48045:SF35">
    <property type="entry name" value="UDP-GLUCURONOSYL_UDP-GLUCOSYLTRANSFERASE"/>
    <property type="match status" value="1"/>
</dbReference>
<keyword evidence="3" id="KW-1185">Reference proteome</keyword>
<dbReference type="Pfam" id="PF00201">
    <property type="entry name" value="UDPGT"/>
    <property type="match status" value="1"/>
</dbReference>
<gene>
    <name evidence="2" type="ORF">M8C21_032360</name>
</gene>
<name>A0AAD5G3N5_AMBAR</name>
<protein>
    <submittedName>
        <fullName evidence="2">Uncharacterized protein</fullName>
    </submittedName>
</protein>
<comment type="caution">
    <text evidence="2">The sequence shown here is derived from an EMBL/GenBank/DDBJ whole genome shotgun (WGS) entry which is preliminary data.</text>
</comment>
<sequence length="363" mass="40770">MEDHGGGLRRRPLVVLTSSPFHGHMTPTLQLATTLHAKGFPIAIAHSSLNPPNPSNHPSDFTFCPLSDNLSAIQEQSGGFAKFINTLNNNCKASFKEHLTRLISDGNKSMVVIYDNIMYMAGVVAVELNLTGIMFRTSSAAFFPALLVRQQIRQQGRFLEEDFVMQEVVPNHHPLSQQAHPSAVIWNTIEFLEHESLTQAHTLLKVPVFAIGPLHKITPSSSIGPHQEDTEWLELLPKEFVEETRECGLIVKWAPQKDVLAHFAVGGFWSHCGWNSCLESISSGVVMICQPFIVDQMVNARYVSHVWKIRLELERVERGEVEEIIRRVMVSDEGEGMRIRVNNMKEMVKKTLENNGSSQESLE</sequence>
<dbReference type="Proteomes" id="UP001206925">
    <property type="component" value="Unassembled WGS sequence"/>
</dbReference>
<reference evidence="2" key="1">
    <citation type="submission" date="2022-06" db="EMBL/GenBank/DDBJ databases">
        <title>Uncovering the hologenomic basis of an extraordinary plant invasion.</title>
        <authorList>
            <person name="Bieker V.C."/>
            <person name="Martin M.D."/>
            <person name="Gilbert T."/>
            <person name="Hodgins K."/>
            <person name="Battlay P."/>
            <person name="Petersen B."/>
            <person name="Wilson J."/>
        </authorList>
    </citation>
    <scope>NUCLEOTIDE SEQUENCE</scope>
    <source>
        <strain evidence="2">AA19_3_7</strain>
        <tissue evidence="2">Leaf</tissue>
    </source>
</reference>
<evidence type="ECO:0000256" key="1">
    <source>
        <dbReference type="ARBA" id="ARBA00022679"/>
    </source>
</evidence>
<evidence type="ECO:0000313" key="2">
    <source>
        <dbReference type="EMBL" id="KAI7727017.1"/>
    </source>
</evidence>
<dbReference type="InterPro" id="IPR002213">
    <property type="entry name" value="UDP_glucos_trans"/>
</dbReference>
<dbReference type="EMBL" id="JAMZMK010011468">
    <property type="protein sequence ID" value="KAI7727017.1"/>
    <property type="molecule type" value="Genomic_DNA"/>
</dbReference>
<evidence type="ECO:0000313" key="3">
    <source>
        <dbReference type="Proteomes" id="UP001206925"/>
    </source>
</evidence>
<dbReference type="Gene3D" id="3.40.50.2000">
    <property type="entry name" value="Glycogen Phosphorylase B"/>
    <property type="match status" value="3"/>
</dbReference>
<dbReference type="SUPFAM" id="SSF53756">
    <property type="entry name" value="UDP-Glycosyltransferase/glycogen phosphorylase"/>
    <property type="match status" value="1"/>
</dbReference>
<organism evidence="2 3">
    <name type="scientific">Ambrosia artemisiifolia</name>
    <name type="common">Common ragweed</name>
    <dbReference type="NCBI Taxonomy" id="4212"/>
    <lineage>
        <taxon>Eukaryota</taxon>
        <taxon>Viridiplantae</taxon>
        <taxon>Streptophyta</taxon>
        <taxon>Embryophyta</taxon>
        <taxon>Tracheophyta</taxon>
        <taxon>Spermatophyta</taxon>
        <taxon>Magnoliopsida</taxon>
        <taxon>eudicotyledons</taxon>
        <taxon>Gunneridae</taxon>
        <taxon>Pentapetalae</taxon>
        <taxon>asterids</taxon>
        <taxon>campanulids</taxon>
        <taxon>Asterales</taxon>
        <taxon>Asteraceae</taxon>
        <taxon>Asteroideae</taxon>
        <taxon>Heliantheae alliance</taxon>
        <taxon>Heliantheae</taxon>
        <taxon>Ambrosia</taxon>
    </lineage>
</organism>
<dbReference type="AlphaFoldDB" id="A0AAD5G3N5"/>
<dbReference type="CDD" id="cd03784">
    <property type="entry name" value="GT1_Gtf-like"/>
    <property type="match status" value="1"/>
</dbReference>